<evidence type="ECO:0000256" key="9">
    <source>
        <dbReference type="ARBA" id="ARBA00023186"/>
    </source>
</evidence>
<dbReference type="InterPro" id="IPR044066">
    <property type="entry name" value="TRIAD_supradom"/>
</dbReference>
<dbReference type="PROSITE" id="PS50089">
    <property type="entry name" value="ZF_RING_2"/>
    <property type="match status" value="1"/>
</dbReference>
<dbReference type="Gene3D" id="3.10.20.90">
    <property type="entry name" value="Phosphatidylinositol 3-kinase Catalytic Subunit, Chain A, domain 1"/>
    <property type="match status" value="1"/>
</dbReference>
<dbReference type="InterPro" id="IPR047558">
    <property type="entry name" value="BRcat_RBR_HOIL1"/>
</dbReference>
<dbReference type="SMART" id="SM01052">
    <property type="entry name" value="CAP_GLY"/>
    <property type="match status" value="1"/>
</dbReference>
<feature type="region of interest" description="Disordered" evidence="11">
    <location>
        <begin position="762"/>
        <end position="787"/>
    </location>
</feature>
<feature type="compositionally biased region" description="Polar residues" evidence="11">
    <location>
        <begin position="465"/>
        <end position="476"/>
    </location>
</feature>
<dbReference type="InterPro" id="IPR000938">
    <property type="entry name" value="CAP-Gly_domain"/>
</dbReference>
<dbReference type="SMART" id="SM00213">
    <property type="entry name" value="UBQ"/>
    <property type="match status" value="1"/>
</dbReference>
<dbReference type="CDD" id="cd16633">
    <property type="entry name" value="mRING-HC-C3HC3D_RBR_HOIL1"/>
    <property type="match status" value="1"/>
</dbReference>
<feature type="compositionally biased region" description="Basic residues" evidence="11">
    <location>
        <begin position="542"/>
        <end position="552"/>
    </location>
</feature>
<dbReference type="SUPFAM" id="SSF54236">
    <property type="entry name" value="Ubiquitin-like"/>
    <property type="match status" value="1"/>
</dbReference>
<dbReference type="Pfam" id="PF01302">
    <property type="entry name" value="CAP_GLY"/>
    <property type="match status" value="1"/>
</dbReference>
<dbReference type="PROSITE" id="PS51873">
    <property type="entry name" value="TRIAD"/>
    <property type="match status" value="1"/>
</dbReference>
<evidence type="ECO:0000256" key="1">
    <source>
        <dbReference type="ARBA" id="ARBA00004906"/>
    </source>
</evidence>
<dbReference type="Gene3D" id="3.30.40.10">
    <property type="entry name" value="Zinc/RING finger domain, C3HC4 (zinc finger)"/>
    <property type="match status" value="1"/>
</dbReference>
<dbReference type="SUPFAM" id="SSF74924">
    <property type="entry name" value="Cap-Gly domain"/>
    <property type="match status" value="1"/>
</dbReference>
<evidence type="ECO:0000256" key="4">
    <source>
        <dbReference type="ARBA" id="ARBA00022723"/>
    </source>
</evidence>
<dbReference type="SMART" id="SM00184">
    <property type="entry name" value="RING"/>
    <property type="match status" value="1"/>
</dbReference>
<dbReference type="GO" id="GO:0097039">
    <property type="term" value="P:protein linear polyubiquitination"/>
    <property type="evidence" value="ECO:0007669"/>
    <property type="project" value="TreeGrafter"/>
</dbReference>
<feature type="compositionally biased region" description="Basic and acidic residues" evidence="11">
    <location>
        <begin position="1142"/>
        <end position="1154"/>
    </location>
</feature>
<evidence type="ECO:0000256" key="3">
    <source>
        <dbReference type="ARBA" id="ARBA00022679"/>
    </source>
</evidence>
<feature type="domain" description="RING-type" evidence="13">
    <location>
        <begin position="1186"/>
        <end position="1231"/>
    </location>
</feature>
<keyword evidence="6 10" id="KW-0863">Zinc-finger</keyword>
<dbReference type="PANTHER" id="PTHR22770:SF13">
    <property type="entry name" value="RING-TYPE DOMAIN-CONTAINING PROTEIN"/>
    <property type="match status" value="1"/>
</dbReference>
<evidence type="ECO:0000313" key="15">
    <source>
        <dbReference type="EMBL" id="KAG8178905.1"/>
    </source>
</evidence>
<feature type="compositionally biased region" description="Low complexity" evidence="11">
    <location>
        <begin position="866"/>
        <end position="875"/>
    </location>
</feature>
<dbReference type="GO" id="GO:0043130">
    <property type="term" value="F:ubiquitin binding"/>
    <property type="evidence" value="ECO:0007669"/>
    <property type="project" value="TreeGrafter"/>
</dbReference>
<feature type="compositionally biased region" description="Low complexity" evidence="11">
    <location>
        <begin position="656"/>
        <end position="666"/>
    </location>
</feature>
<comment type="caution">
    <text evidence="15">The sequence shown here is derived from an EMBL/GenBank/DDBJ whole genome shotgun (WGS) entry which is preliminary data.</text>
</comment>
<evidence type="ECO:0000256" key="11">
    <source>
        <dbReference type="SAM" id="MobiDB-lite"/>
    </source>
</evidence>
<organism evidence="15 16">
    <name type="scientific">Oedothorax gibbosus</name>
    <dbReference type="NCBI Taxonomy" id="931172"/>
    <lineage>
        <taxon>Eukaryota</taxon>
        <taxon>Metazoa</taxon>
        <taxon>Ecdysozoa</taxon>
        <taxon>Arthropoda</taxon>
        <taxon>Chelicerata</taxon>
        <taxon>Arachnida</taxon>
        <taxon>Araneae</taxon>
        <taxon>Araneomorphae</taxon>
        <taxon>Entelegynae</taxon>
        <taxon>Araneoidea</taxon>
        <taxon>Linyphiidae</taxon>
        <taxon>Erigoninae</taxon>
        <taxon>Oedothorax</taxon>
    </lineage>
</organism>
<evidence type="ECO:0000256" key="2">
    <source>
        <dbReference type="ARBA" id="ARBA00022553"/>
    </source>
</evidence>
<feature type="domain" description="Ubiquitin-like" evidence="12">
    <location>
        <begin position="999"/>
        <end position="1064"/>
    </location>
</feature>
<evidence type="ECO:0000313" key="16">
    <source>
        <dbReference type="Proteomes" id="UP000827092"/>
    </source>
</evidence>
<feature type="compositionally biased region" description="Basic and acidic residues" evidence="11">
    <location>
        <begin position="505"/>
        <end position="522"/>
    </location>
</feature>
<feature type="region of interest" description="Disordered" evidence="11">
    <location>
        <begin position="856"/>
        <end position="925"/>
    </location>
</feature>
<dbReference type="InterPro" id="IPR047559">
    <property type="entry name" value="HOIL1_RBR_mRING-HC-C3HC3D"/>
</dbReference>
<feature type="region of interest" description="Disordered" evidence="11">
    <location>
        <begin position="650"/>
        <end position="670"/>
    </location>
</feature>
<feature type="region of interest" description="Disordered" evidence="11">
    <location>
        <begin position="1081"/>
        <end position="1154"/>
    </location>
</feature>
<keyword evidence="5" id="KW-0677">Repeat</keyword>
<dbReference type="InterPro" id="IPR027370">
    <property type="entry name" value="Znf-RING_euk"/>
</dbReference>
<dbReference type="InterPro" id="IPR051628">
    <property type="entry name" value="LUBAC_E3_Ligases"/>
</dbReference>
<keyword evidence="7" id="KW-0833">Ubl conjugation pathway</keyword>
<reference evidence="15 16" key="1">
    <citation type="journal article" date="2022" name="Nat. Ecol. Evol.">
        <title>A masculinizing supergene underlies an exaggerated male reproductive morph in a spider.</title>
        <authorList>
            <person name="Hendrickx F."/>
            <person name="De Corte Z."/>
            <person name="Sonet G."/>
            <person name="Van Belleghem S.M."/>
            <person name="Kostlbacher S."/>
            <person name="Vangestel C."/>
        </authorList>
    </citation>
    <scope>NUCLEOTIDE SEQUENCE [LARGE SCALE GENOMIC DNA]</scope>
    <source>
        <strain evidence="15">W744_W776</strain>
    </source>
</reference>
<evidence type="ECO:0000259" key="13">
    <source>
        <dbReference type="PROSITE" id="PS50089"/>
    </source>
</evidence>
<keyword evidence="16" id="KW-1185">Reference proteome</keyword>
<gene>
    <name evidence="15" type="ORF">JTE90_017603</name>
</gene>
<feature type="compositionally biased region" description="Basic residues" evidence="11">
    <location>
        <begin position="479"/>
        <end position="489"/>
    </location>
</feature>
<dbReference type="Gene3D" id="2.30.30.190">
    <property type="entry name" value="CAP Gly-rich-like domain"/>
    <property type="match status" value="1"/>
</dbReference>
<keyword evidence="8" id="KW-0862">Zinc</keyword>
<dbReference type="InterPro" id="IPR013083">
    <property type="entry name" value="Znf_RING/FYVE/PHD"/>
</dbReference>
<keyword evidence="9" id="KW-0143">Chaperone</keyword>
<dbReference type="PROSITE" id="PS00518">
    <property type="entry name" value="ZF_RING_1"/>
    <property type="match status" value="1"/>
</dbReference>
<protein>
    <recommendedName>
        <fullName evidence="17">RanBP-type and C3HC4-type zinc finger-containing protein 1</fullName>
    </recommendedName>
</protein>
<dbReference type="GO" id="GO:0071797">
    <property type="term" value="C:LUBAC complex"/>
    <property type="evidence" value="ECO:0007669"/>
    <property type="project" value="TreeGrafter"/>
</dbReference>
<feature type="domain" description="RING-type" evidence="14">
    <location>
        <begin position="1182"/>
        <end position="1410"/>
    </location>
</feature>
<dbReference type="PANTHER" id="PTHR22770">
    <property type="entry name" value="UBIQUITIN CONJUGATING ENZYME 7 INTERACTING PROTEIN-RELATED"/>
    <property type="match status" value="1"/>
</dbReference>
<dbReference type="PROSITE" id="PS50053">
    <property type="entry name" value="UBIQUITIN_2"/>
    <property type="match status" value="1"/>
</dbReference>
<dbReference type="InterPro" id="IPR036859">
    <property type="entry name" value="CAP-Gly_dom_sf"/>
</dbReference>
<dbReference type="GO" id="GO:0008270">
    <property type="term" value="F:zinc ion binding"/>
    <property type="evidence" value="ECO:0007669"/>
    <property type="project" value="UniProtKB-KW"/>
</dbReference>
<keyword evidence="2" id="KW-0597">Phosphoprotein</keyword>
<evidence type="ECO:0008006" key="17">
    <source>
        <dbReference type="Google" id="ProtNLM"/>
    </source>
</evidence>
<evidence type="ECO:0000256" key="5">
    <source>
        <dbReference type="ARBA" id="ARBA00022737"/>
    </source>
</evidence>
<evidence type="ECO:0000256" key="10">
    <source>
        <dbReference type="PROSITE-ProRule" id="PRU00175"/>
    </source>
</evidence>
<dbReference type="EMBL" id="JAFNEN010000660">
    <property type="protein sequence ID" value="KAG8178905.1"/>
    <property type="molecule type" value="Genomic_DNA"/>
</dbReference>
<feature type="compositionally biased region" description="Basic and acidic residues" evidence="11">
    <location>
        <begin position="455"/>
        <end position="464"/>
    </location>
</feature>
<dbReference type="InterPro" id="IPR001841">
    <property type="entry name" value="Znf_RING"/>
</dbReference>
<dbReference type="Pfam" id="PF13445">
    <property type="entry name" value="zf-RING_UBOX"/>
    <property type="match status" value="1"/>
</dbReference>
<feature type="region of interest" description="Disordered" evidence="11">
    <location>
        <begin position="449"/>
        <end position="565"/>
    </location>
</feature>
<evidence type="ECO:0000256" key="7">
    <source>
        <dbReference type="ARBA" id="ARBA00022786"/>
    </source>
</evidence>
<dbReference type="InterPro" id="IPR000626">
    <property type="entry name" value="Ubiquitin-like_dom"/>
</dbReference>
<comment type="pathway">
    <text evidence="1">Protein modification; protein ubiquitination.</text>
</comment>
<proteinExistence type="predicted"/>
<dbReference type="CDD" id="cd20358">
    <property type="entry name" value="Rcat_RBR_HOIL1"/>
    <property type="match status" value="1"/>
</dbReference>
<accession>A0AAV6U3T4</accession>
<feature type="compositionally biased region" description="Polar residues" evidence="11">
    <location>
        <begin position="1090"/>
        <end position="1100"/>
    </location>
</feature>
<dbReference type="InterPro" id="IPR017907">
    <property type="entry name" value="Znf_RING_CS"/>
</dbReference>
<keyword evidence="3" id="KW-0808">Transferase</keyword>
<dbReference type="GO" id="GO:0043161">
    <property type="term" value="P:proteasome-mediated ubiquitin-dependent protein catabolic process"/>
    <property type="evidence" value="ECO:0007669"/>
    <property type="project" value="TreeGrafter"/>
</dbReference>
<dbReference type="GO" id="GO:0004842">
    <property type="term" value="F:ubiquitin-protein transferase activity"/>
    <property type="evidence" value="ECO:0007669"/>
    <property type="project" value="TreeGrafter"/>
</dbReference>
<feature type="compositionally biased region" description="Basic and acidic residues" evidence="11">
    <location>
        <begin position="777"/>
        <end position="787"/>
    </location>
</feature>
<keyword evidence="4" id="KW-0479">Metal-binding</keyword>
<dbReference type="Proteomes" id="UP000827092">
    <property type="component" value="Unassembled WGS sequence"/>
</dbReference>
<evidence type="ECO:0000256" key="8">
    <source>
        <dbReference type="ARBA" id="ARBA00022833"/>
    </source>
</evidence>
<sequence length="1414" mass="158424">MLGGFSSFILIRIKLKMSCKQCTRSSRHCSSYNPSLNYDPRYYSDVAMEPDAVEEEPVAPTLSLGNRILWLTEAFAASGIVRWIGRIPSVSPNWTAGIEFDNVMPDGGNGDFQGRNFFNSRAGHSLFLPVAELIKVDDNPAAANNERTSFFGRLQDSCSNFAHRRRRDSTFGHFKQECYSTCAQNEFHCNGHIYGHAPVYDRITSRRSLRYDDHPYERYNVCVPCGTMQPVREMQSAKADVSHVRNEPIVLEPDDRIQFVRGNDRSQHAEYDKNEMDKIHMGRKDSIFNPSFKLITGFKDWVSCLIQGTTRHRSKGKLVLKDRKSITSVFLSNNPQSLTGQRLSSFSEYASVSIARAPNNEEDAAVYRTRVEESAGMAKARAEEADDRVHRVKTGSADGAYQTQTRVEALNDRVAQNWRRVYGTMTRGQLESGSSLKAASQTRGELFEESGQVFHSEKGSEERMTTSLKSGNSLQTSSRSRKKSSKKRPAPQPPAPSSGMGQENKQGKDRDINRRSDHEYQRGGRYVTKTVKSTSVISHSVPIKKKYKKRRAPPPPKQTNNPFDADDASTIYAAVNKKERRKAHNRKGNCNYDNLYFPSVGQRNTGSFMRGMDDQEPGYFSNHKHKPVHRQLQRMPNISSFVNYGPAFNRSDLEDSSSSGSISFSPDDSEDEKYGLVKYAMGKKGESPATTSTNYLQYGGENNDVCLKISIQKTETNVVTVQEVSPPRTVRYTIEEDTSSSSELSDEPPIVPVKLKAITAAPVTKQELPDDSPTSTEENKEESKTIFDDLKLKPPVKGSVKDFVQAFNMLATKGSDAGENGSPAKNIQSFPTKWEFQNNHAYQNNQFLLPIAEESVNETSEQDGNVSVEESTSSSEQKRDKHNTKRRSQNKDKTGHTSQETVVIPPQKHLPDSASSNHTKSDITDDKCSHCYEKHSTKSNPKCQRKRSSAPRIENALKVKSTDQAHVAALSSLLHDKTGNEIPNGASKPDSKLDQPIMVGLYIEDKSSHKGPMPLLITPSMSLKKLKKQVEREYDLPRHQQCWILGQSFAVRDEASLASYGIREAGCPILLYVMSKEQRASSLPCRGGPSRSSKSPNSDPYTDERGTRKGYKAKSSSLVKKYGKAEEKVASHHSGAASTSKESSKAKSKSDHHRAFLEEHEKKADYRDLVALDDVDLVPNVEVFDCPVCFMPVEERDGAVLQDCLHSFCRECLASAIQYSDTAIIRCPFANEEYSCESHLQEREIKCLVTPEVYERHLARSMALAESQAQDSFHCKTPDCPGWCLYEDNANTFHCPVCKRTNCLTCAAVHEGKNCRQYQDSLAFESDTSDEARKTREYLKEMVANGEAMECPKCQVILMKKWGCDWLKCSMCHSEVCWVTKGPRWGPNGRGDTSGGCKCMVNGVRCHPKCSYCH</sequence>
<evidence type="ECO:0000259" key="14">
    <source>
        <dbReference type="PROSITE" id="PS51873"/>
    </source>
</evidence>
<dbReference type="InterPro" id="IPR047557">
    <property type="entry name" value="Rcat_RBR_HOIL1"/>
</dbReference>
<evidence type="ECO:0000259" key="12">
    <source>
        <dbReference type="PROSITE" id="PS50053"/>
    </source>
</evidence>
<dbReference type="GO" id="GO:0009893">
    <property type="term" value="P:positive regulation of metabolic process"/>
    <property type="evidence" value="ECO:0007669"/>
    <property type="project" value="UniProtKB-ARBA"/>
</dbReference>
<dbReference type="FunFam" id="3.30.40.10:FF:000137">
    <property type="entry name" value="RanBP-type and C3HC4-type zinc finger-containing protein 1"/>
    <property type="match status" value="1"/>
</dbReference>
<dbReference type="InterPro" id="IPR029071">
    <property type="entry name" value="Ubiquitin-like_domsf"/>
</dbReference>
<evidence type="ECO:0000256" key="6">
    <source>
        <dbReference type="ARBA" id="ARBA00022771"/>
    </source>
</evidence>
<dbReference type="CDD" id="cd20345">
    <property type="entry name" value="BRcat_RBR_HOIL1"/>
    <property type="match status" value="1"/>
</dbReference>
<name>A0AAV6U3T4_9ARAC</name>
<dbReference type="SUPFAM" id="SSF57850">
    <property type="entry name" value="RING/U-box"/>
    <property type="match status" value="3"/>
</dbReference>